<dbReference type="Pfam" id="PF00300">
    <property type="entry name" value="His_Phos_1"/>
    <property type="match status" value="1"/>
</dbReference>
<name>A1WY57_HALHL</name>
<sequence>MRPPIEGQETWIDLIRHGEPEGGRRYRGTQDDPLSERGWAQMRAAPLEPGSLTRVVCSPLRRCREFAEHYAAEQGLALQVEEGFREIGFGDWEGLTPAELYEQDPQGQARFWADPMNYTPPNAEPMADFQRRVTEAWQRVLVEHPGEHLLLVGHGGLIRVVLSHLLELPLRGFNRLYVPYASVSRVRVEPGTEPTLYFHNRATSAEGER</sequence>
<dbReference type="RefSeq" id="WP_011814641.1">
    <property type="nucleotide sequence ID" value="NC_008789.1"/>
</dbReference>
<dbReference type="KEGG" id="hha:Hhal_1855"/>
<dbReference type="PANTHER" id="PTHR48100:SF1">
    <property type="entry name" value="HISTIDINE PHOSPHATASE FAMILY PROTEIN-RELATED"/>
    <property type="match status" value="1"/>
</dbReference>
<dbReference type="SMART" id="SM00855">
    <property type="entry name" value="PGAM"/>
    <property type="match status" value="1"/>
</dbReference>
<evidence type="ECO:0000313" key="1">
    <source>
        <dbReference type="EMBL" id="ABM62619.1"/>
    </source>
</evidence>
<dbReference type="SUPFAM" id="SSF53254">
    <property type="entry name" value="Phosphoglycerate mutase-like"/>
    <property type="match status" value="1"/>
</dbReference>
<organism evidence="1 2">
    <name type="scientific">Halorhodospira halophila (strain DSM 244 / SL1)</name>
    <name type="common">Ectothiorhodospira halophila (strain DSM 244 / SL1)</name>
    <dbReference type="NCBI Taxonomy" id="349124"/>
    <lineage>
        <taxon>Bacteria</taxon>
        <taxon>Pseudomonadati</taxon>
        <taxon>Pseudomonadota</taxon>
        <taxon>Gammaproteobacteria</taxon>
        <taxon>Chromatiales</taxon>
        <taxon>Ectothiorhodospiraceae</taxon>
        <taxon>Halorhodospira</taxon>
    </lineage>
</organism>
<accession>A1WY57</accession>
<dbReference type="PIRSF" id="PIRSF000709">
    <property type="entry name" value="6PFK_2-Ptase"/>
    <property type="match status" value="1"/>
</dbReference>
<dbReference type="STRING" id="349124.Hhal_1855"/>
<dbReference type="GO" id="GO:0016791">
    <property type="term" value="F:phosphatase activity"/>
    <property type="evidence" value="ECO:0007669"/>
    <property type="project" value="TreeGrafter"/>
</dbReference>
<keyword evidence="2" id="KW-1185">Reference proteome</keyword>
<dbReference type="eggNOG" id="COG0406">
    <property type="taxonomic scope" value="Bacteria"/>
</dbReference>
<gene>
    <name evidence="1" type="ordered locus">Hhal_1855</name>
</gene>
<reference evidence="1 2" key="2">
    <citation type="journal article" date="2013" name="Stand. Genomic Sci.">
        <title>Complete genome sequence of Halorhodospira halophila SL1.</title>
        <authorList>
            <person name="Challacombe J.F."/>
            <person name="Majid S."/>
            <person name="Deole R."/>
            <person name="Brettin T.S."/>
            <person name="Bruce D."/>
            <person name="Delano S.F."/>
            <person name="Detter J.C."/>
            <person name="Gleasner C.D."/>
            <person name="Han C.S."/>
            <person name="Misra M."/>
            <person name="Reitenga K.G."/>
            <person name="Mikhailova N."/>
            <person name="Woyke T."/>
            <person name="Pitluck S."/>
            <person name="Nolan M."/>
            <person name="Land M.L."/>
            <person name="Saunders E."/>
            <person name="Tapia R."/>
            <person name="Lapidus A."/>
            <person name="Ivanova N."/>
            <person name="Hoff W.D."/>
        </authorList>
    </citation>
    <scope>NUCLEOTIDE SEQUENCE [LARGE SCALE GENOMIC DNA]</scope>
    <source>
        <strain evidence="2">DSM 244 / SL1</strain>
    </source>
</reference>
<reference evidence="2" key="1">
    <citation type="submission" date="2006-12" db="EMBL/GenBank/DDBJ databases">
        <title>Complete sequence of Halorhodospira halophila SL1.</title>
        <authorList>
            <consortium name="US DOE Joint Genome Institute"/>
            <person name="Copeland A."/>
            <person name="Lucas S."/>
            <person name="Lapidus A."/>
            <person name="Barry K."/>
            <person name="Detter J.C."/>
            <person name="Glavina del Rio T."/>
            <person name="Hammon N."/>
            <person name="Israni S."/>
            <person name="Dalin E."/>
            <person name="Tice H."/>
            <person name="Pitluck S."/>
            <person name="Saunders E."/>
            <person name="Brettin T."/>
            <person name="Bruce D."/>
            <person name="Han C."/>
            <person name="Tapia R."/>
            <person name="Schmutz J."/>
            <person name="Larimer F."/>
            <person name="Land M."/>
            <person name="Hauser L."/>
            <person name="Kyrpides N."/>
            <person name="Mikhailova N."/>
            <person name="Hoff W."/>
            <person name="Richardson P."/>
        </authorList>
    </citation>
    <scope>NUCLEOTIDE SEQUENCE [LARGE SCALE GENOMIC DNA]</scope>
    <source>
        <strain evidence="2">DSM 244 / SL1</strain>
    </source>
</reference>
<dbReference type="GO" id="GO:0005737">
    <property type="term" value="C:cytoplasm"/>
    <property type="evidence" value="ECO:0007669"/>
    <property type="project" value="TreeGrafter"/>
</dbReference>
<dbReference type="InterPro" id="IPR050275">
    <property type="entry name" value="PGM_Phosphatase"/>
</dbReference>
<dbReference type="InterPro" id="IPR029033">
    <property type="entry name" value="His_PPase_superfam"/>
</dbReference>
<dbReference type="PANTHER" id="PTHR48100">
    <property type="entry name" value="BROAD-SPECIFICITY PHOSPHATASE YOR283W-RELATED"/>
    <property type="match status" value="1"/>
</dbReference>
<dbReference type="InterPro" id="IPR013078">
    <property type="entry name" value="His_Pase_superF_clade-1"/>
</dbReference>
<evidence type="ECO:0000313" key="2">
    <source>
        <dbReference type="Proteomes" id="UP000000647"/>
    </source>
</evidence>
<dbReference type="HOGENOM" id="CLU_033323_8_2_6"/>
<dbReference type="Gene3D" id="3.40.50.1240">
    <property type="entry name" value="Phosphoglycerate mutase-like"/>
    <property type="match status" value="1"/>
</dbReference>
<protein>
    <submittedName>
        <fullName evidence="1">Phosphoglycerate mutase</fullName>
    </submittedName>
</protein>
<dbReference type="EMBL" id="CP000544">
    <property type="protein sequence ID" value="ABM62619.1"/>
    <property type="molecule type" value="Genomic_DNA"/>
</dbReference>
<dbReference type="CDD" id="cd07067">
    <property type="entry name" value="HP_PGM_like"/>
    <property type="match status" value="1"/>
</dbReference>
<dbReference type="Proteomes" id="UP000000647">
    <property type="component" value="Chromosome"/>
</dbReference>
<dbReference type="AlphaFoldDB" id="A1WY57"/>
<proteinExistence type="predicted"/>